<keyword evidence="5" id="KW-1185">Reference proteome</keyword>
<evidence type="ECO:0000313" key="4">
    <source>
        <dbReference type="EMBL" id="THH34164.1"/>
    </source>
</evidence>
<dbReference type="Pfam" id="PF23155">
    <property type="entry name" value="DUF7053"/>
    <property type="match status" value="1"/>
</dbReference>
<gene>
    <name evidence="4" type="ORF">EUX98_g46</name>
</gene>
<sequence>MYITIRAISDTVCPPTFPPSCKPSVGPGPAMVESQNAEALLREPNLTDNATPKDPNAGSEAEINAVGVVVIIFILLILFCLWAGLAGWPRGKIKVWIKHRSEKRIERARQKALSAMAKNMASTASAVDLTPADIESAVSMINNNVAKGQMLAVGPALPLEKNVSSSSASMVTVVEEEDRIPVKGSPDAQDSTTPSEVPLSLPESNRAIVRDSSWQILLFMRNSQVIYSRRALQGMFTQSRTVAFSRKVNCTVEKALTILHNPIDLIDLNPLVVHREQSATDPALWNIRDRLSTLGLKYEFNYTARATPLEDGALFEINAPLGIVLRNKWTVTPAGEGVVEMKEDVEVITNCLLMSSVLRDLKKAHEVMHDTLAAQMEGRSVDAKKAPQPSGEQVSA</sequence>
<dbReference type="InterPro" id="IPR055481">
    <property type="entry name" value="DUF7053"/>
</dbReference>
<evidence type="ECO:0000259" key="3">
    <source>
        <dbReference type="Pfam" id="PF23155"/>
    </source>
</evidence>
<reference evidence="4 5" key="1">
    <citation type="submission" date="2019-02" db="EMBL/GenBank/DDBJ databases">
        <title>Genome sequencing of the rare red list fungi Antrodiella citrinella (Flaviporus citrinellus).</title>
        <authorList>
            <person name="Buettner E."/>
            <person name="Kellner H."/>
        </authorList>
    </citation>
    <scope>NUCLEOTIDE SEQUENCE [LARGE SCALE GENOMIC DNA]</scope>
    <source>
        <strain evidence="4 5">DSM 108506</strain>
    </source>
</reference>
<accession>A0A4S4N533</accession>
<protein>
    <recommendedName>
        <fullName evidence="3">DUF7053 domain-containing protein</fullName>
    </recommendedName>
</protein>
<keyword evidence="2" id="KW-0812">Transmembrane</keyword>
<proteinExistence type="predicted"/>
<dbReference type="AlphaFoldDB" id="A0A4S4N533"/>
<evidence type="ECO:0000313" key="5">
    <source>
        <dbReference type="Proteomes" id="UP000308730"/>
    </source>
</evidence>
<dbReference type="PANTHER" id="PTHR38117">
    <property type="entry name" value="NACHT AND WD40 DOMAIN PROTEIN"/>
    <property type="match status" value="1"/>
</dbReference>
<dbReference type="PANTHER" id="PTHR38117:SF2">
    <property type="entry name" value="NACHT AND WD40 DOMAIN PROTEIN"/>
    <property type="match status" value="1"/>
</dbReference>
<feature type="domain" description="DUF7053" evidence="3">
    <location>
        <begin position="250"/>
        <end position="377"/>
    </location>
</feature>
<dbReference type="EMBL" id="SGPM01000001">
    <property type="protein sequence ID" value="THH34164.1"/>
    <property type="molecule type" value="Genomic_DNA"/>
</dbReference>
<feature type="transmembrane region" description="Helical" evidence="2">
    <location>
        <begin position="63"/>
        <end position="88"/>
    </location>
</feature>
<keyword evidence="2" id="KW-0472">Membrane</keyword>
<feature type="region of interest" description="Disordered" evidence="1">
    <location>
        <begin position="176"/>
        <end position="199"/>
    </location>
</feature>
<name>A0A4S4N533_9APHY</name>
<evidence type="ECO:0000256" key="1">
    <source>
        <dbReference type="SAM" id="MobiDB-lite"/>
    </source>
</evidence>
<dbReference type="Proteomes" id="UP000308730">
    <property type="component" value="Unassembled WGS sequence"/>
</dbReference>
<comment type="caution">
    <text evidence="4">The sequence shown here is derived from an EMBL/GenBank/DDBJ whole genome shotgun (WGS) entry which is preliminary data.</text>
</comment>
<organism evidence="4 5">
    <name type="scientific">Antrodiella citrinella</name>
    <dbReference type="NCBI Taxonomy" id="2447956"/>
    <lineage>
        <taxon>Eukaryota</taxon>
        <taxon>Fungi</taxon>
        <taxon>Dikarya</taxon>
        <taxon>Basidiomycota</taxon>
        <taxon>Agaricomycotina</taxon>
        <taxon>Agaricomycetes</taxon>
        <taxon>Polyporales</taxon>
        <taxon>Steccherinaceae</taxon>
        <taxon>Antrodiella</taxon>
    </lineage>
</organism>
<keyword evidence="2" id="KW-1133">Transmembrane helix</keyword>
<evidence type="ECO:0000256" key="2">
    <source>
        <dbReference type="SAM" id="Phobius"/>
    </source>
</evidence>
<dbReference type="OrthoDB" id="2994708at2759"/>